<keyword evidence="6 7" id="KW-0472">Membrane</keyword>
<dbReference type="EMBL" id="AWWI01000060">
    <property type="protein sequence ID" value="PIL20655.1"/>
    <property type="molecule type" value="Genomic_DNA"/>
</dbReference>
<evidence type="ECO:0000256" key="2">
    <source>
        <dbReference type="ARBA" id="ARBA00006679"/>
    </source>
</evidence>
<comment type="similarity">
    <text evidence="2">Belongs to the DoxX family.</text>
</comment>
<dbReference type="AlphaFoldDB" id="A0A2G8RGE2"/>
<keyword evidence="9" id="KW-1185">Reference proteome</keyword>
<dbReference type="PANTHER" id="PTHR33452:SF1">
    <property type="entry name" value="INNER MEMBRANE PROTEIN YPHA-RELATED"/>
    <property type="match status" value="1"/>
</dbReference>
<reference evidence="8 9" key="1">
    <citation type="submission" date="2013-09" db="EMBL/GenBank/DDBJ databases">
        <title>Genome sequencing of Phaeobacter antarcticus sp. nov. SM1211.</title>
        <authorList>
            <person name="Zhang X.-Y."/>
            <person name="Liu C."/>
            <person name="Chen X.-L."/>
            <person name="Xie B.-B."/>
            <person name="Qin Q.-L."/>
            <person name="Rong J.-C."/>
            <person name="Zhang Y.-Z."/>
        </authorList>
    </citation>
    <scope>NUCLEOTIDE SEQUENCE [LARGE SCALE GENOMIC DNA]</scope>
    <source>
        <strain evidence="8 9">SM1211</strain>
    </source>
</reference>
<dbReference type="InterPro" id="IPR032808">
    <property type="entry name" value="DoxX"/>
</dbReference>
<comment type="caution">
    <text evidence="8">The sequence shown here is derived from an EMBL/GenBank/DDBJ whole genome shotgun (WGS) entry which is preliminary data.</text>
</comment>
<dbReference type="Pfam" id="PF07681">
    <property type="entry name" value="DoxX"/>
    <property type="match status" value="1"/>
</dbReference>
<evidence type="ECO:0000256" key="6">
    <source>
        <dbReference type="ARBA" id="ARBA00023136"/>
    </source>
</evidence>
<evidence type="ECO:0000256" key="7">
    <source>
        <dbReference type="SAM" id="Phobius"/>
    </source>
</evidence>
<gene>
    <name evidence="8" type="ORF">P775_09005</name>
</gene>
<evidence type="ECO:0000313" key="9">
    <source>
        <dbReference type="Proteomes" id="UP000231259"/>
    </source>
</evidence>
<protein>
    <recommendedName>
        <fullName evidence="10">DoxX family protein</fullName>
    </recommendedName>
</protein>
<dbReference type="Proteomes" id="UP000231259">
    <property type="component" value="Unassembled WGS sequence"/>
</dbReference>
<sequence>MSEIAVLAGRLLIAMLFAAGAVQKAIDPDAAGALLSGLGLPYLLVWPALIYDAVAAIALILGIAVRPVAASLAAYCMFTSIFHFIPDDPWQMSIFVKNWAIAGGCLVLAAHGPGRYVFFGTSANAVGLSRNGTGKDQV</sequence>
<dbReference type="GO" id="GO:0005886">
    <property type="term" value="C:plasma membrane"/>
    <property type="evidence" value="ECO:0007669"/>
    <property type="project" value="UniProtKB-SubCell"/>
</dbReference>
<evidence type="ECO:0000256" key="1">
    <source>
        <dbReference type="ARBA" id="ARBA00004651"/>
    </source>
</evidence>
<dbReference type="InterPro" id="IPR051907">
    <property type="entry name" value="DoxX-like_oxidoreductase"/>
</dbReference>
<comment type="subcellular location">
    <subcellularLocation>
        <location evidence="1">Cell membrane</location>
        <topology evidence="1">Multi-pass membrane protein</topology>
    </subcellularLocation>
</comment>
<keyword evidence="3" id="KW-1003">Cell membrane</keyword>
<dbReference type="OrthoDB" id="9810206at2"/>
<keyword evidence="5 7" id="KW-1133">Transmembrane helix</keyword>
<feature type="transmembrane region" description="Helical" evidence="7">
    <location>
        <begin position="40"/>
        <end position="61"/>
    </location>
</feature>
<evidence type="ECO:0000256" key="5">
    <source>
        <dbReference type="ARBA" id="ARBA00022989"/>
    </source>
</evidence>
<evidence type="ECO:0000256" key="3">
    <source>
        <dbReference type="ARBA" id="ARBA00022475"/>
    </source>
</evidence>
<accession>A0A2G8RGE2</accession>
<name>A0A2G8RGE2_9RHOB</name>
<feature type="transmembrane region" description="Helical" evidence="7">
    <location>
        <begin position="68"/>
        <end position="86"/>
    </location>
</feature>
<evidence type="ECO:0000313" key="8">
    <source>
        <dbReference type="EMBL" id="PIL20655.1"/>
    </source>
</evidence>
<keyword evidence="4 7" id="KW-0812">Transmembrane</keyword>
<evidence type="ECO:0008006" key="10">
    <source>
        <dbReference type="Google" id="ProtNLM"/>
    </source>
</evidence>
<proteinExistence type="inferred from homology"/>
<dbReference type="RefSeq" id="WP_099910590.1">
    <property type="nucleotide sequence ID" value="NZ_AWWI01000060.1"/>
</dbReference>
<organism evidence="8 9">
    <name type="scientific">Puniceibacterium antarcticum</name>
    <dbReference type="NCBI Taxonomy" id="1206336"/>
    <lineage>
        <taxon>Bacteria</taxon>
        <taxon>Pseudomonadati</taxon>
        <taxon>Pseudomonadota</taxon>
        <taxon>Alphaproteobacteria</taxon>
        <taxon>Rhodobacterales</taxon>
        <taxon>Paracoccaceae</taxon>
        <taxon>Puniceibacterium</taxon>
    </lineage>
</organism>
<dbReference type="PANTHER" id="PTHR33452">
    <property type="entry name" value="OXIDOREDUCTASE CATD-RELATED"/>
    <property type="match status" value="1"/>
</dbReference>
<evidence type="ECO:0000256" key="4">
    <source>
        <dbReference type="ARBA" id="ARBA00022692"/>
    </source>
</evidence>